<keyword evidence="1" id="KW-0472">Membrane</keyword>
<protein>
    <submittedName>
        <fullName evidence="2">Uncharacterized protein</fullName>
    </submittedName>
</protein>
<sequence>MSVDYYYKLCHDHIGQEVEIRDHHGKVYVGTIEKVDREHVYLRQAPAPGPGHSGPGVFFFPLAVGALVAIPLIGIAGFRRRRRFY</sequence>
<dbReference type="EMBL" id="JAUSUG010000012">
    <property type="protein sequence ID" value="MDQ0255717.1"/>
    <property type="molecule type" value="Genomic_DNA"/>
</dbReference>
<name>A0ABT9ZYA9_9BACI</name>
<evidence type="ECO:0000313" key="3">
    <source>
        <dbReference type="Proteomes" id="UP001230005"/>
    </source>
</evidence>
<keyword evidence="1" id="KW-0812">Transmembrane</keyword>
<gene>
    <name evidence="2" type="ORF">J2S74_003099</name>
</gene>
<proteinExistence type="predicted"/>
<organism evidence="2 3">
    <name type="scientific">Evansella vedderi</name>
    <dbReference type="NCBI Taxonomy" id="38282"/>
    <lineage>
        <taxon>Bacteria</taxon>
        <taxon>Bacillati</taxon>
        <taxon>Bacillota</taxon>
        <taxon>Bacilli</taxon>
        <taxon>Bacillales</taxon>
        <taxon>Bacillaceae</taxon>
        <taxon>Evansella</taxon>
    </lineage>
</organism>
<reference evidence="2 3" key="1">
    <citation type="submission" date="2023-07" db="EMBL/GenBank/DDBJ databases">
        <title>Genomic Encyclopedia of Type Strains, Phase IV (KMG-IV): sequencing the most valuable type-strain genomes for metagenomic binning, comparative biology and taxonomic classification.</title>
        <authorList>
            <person name="Goeker M."/>
        </authorList>
    </citation>
    <scope>NUCLEOTIDE SEQUENCE [LARGE SCALE GENOMIC DNA]</scope>
    <source>
        <strain evidence="2 3">DSM 9768</strain>
    </source>
</reference>
<dbReference type="RefSeq" id="WP_307326810.1">
    <property type="nucleotide sequence ID" value="NZ_JAUSUG010000012.1"/>
</dbReference>
<keyword evidence="1" id="KW-1133">Transmembrane helix</keyword>
<evidence type="ECO:0000313" key="2">
    <source>
        <dbReference type="EMBL" id="MDQ0255717.1"/>
    </source>
</evidence>
<dbReference type="Proteomes" id="UP001230005">
    <property type="component" value="Unassembled WGS sequence"/>
</dbReference>
<keyword evidence="3" id="KW-1185">Reference proteome</keyword>
<evidence type="ECO:0000256" key="1">
    <source>
        <dbReference type="SAM" id="Phobius"/>
    </source>
</evidence>
<feature type="transmembrane region" description="Helical" evidence="1">
    <location>
        <begin position="58"/>
        <end position="78"/>
    </location>
</feature>
<accession>A0ABT9ZYA9</accession>
<comment type="caution">
    <text evidence="2">The sequence shown here is derived from an EMBL/GenBank/DDBJ whole genome shotgun (WGS) entry which is preliminary data.</text>
</comment>